<proteinExistence type="predicted"/>
<dbReference type="InterPro" id="IPR001315">
    <property type="entry name" value="CARD"/>
</dbReference>
<dbReference type="CDD" id="cd01671">
    <property type="entry name" value="CARD"/>
    <property type="match status" value="1"/>
</dbReference>
<dbReference type="SUPFAM" id="SSF47986">
    <property type="entry name" value="DEATH domain"/>
    <property type="match status" value="1"/>
</dbReference>
<reference evidence="2 3" key="1">
    <citation type="journal article" date="2023" name="Sci. Data">
        <title>Genome assembly of the Korean intertidal mud-creeper Batillaria attramentaria.</title>
        <authorList>
            <person name="Patra A.K."/>
            <person name="Ho P.T."/>
            <person name="Jun S."/>
            <person name="Lee S.J."/>
            <person name="Kim Y."/>
            <person name="Won Y.J."/>
        </authorList>
    </citation>
    <scope>NUCLEOTIDE SEQUENCE [LARGE SCALE GENOMIC DNA]</scope>
    <source>
        <strain evidence="2">Wonlab-2016</strain>
    </source>
</reference>
<dbReference type="Pfam" id="PF00619">
    <property type="entry name" value="CARD"/>
    <property type="match status" value="1"/>
</dbReference>
<gene>
    <name evidence="2" type="ORF">BaRGS_00004588</name>
</gene>
<comment type="caution">
    <text evidence="2">The sequence shown here is derived from an EMBL/GenBank/DDBJ whole genome shotgun (WGS) entry which is preliminary data.</text>
</comment>
<evidence type="ECO:0000259" key="1">
    <source>
        <dbReference type="PROSITE" id="PS50209"/>
    </source>
</evidence>
<dbReference type="PROSITE" id="PS50209">
    <property type="entry name" value="CARD"/>
    <property type="match status" value="1"/>
</dbReference>
<dbReference type="SMART" id="SM00114">
    <property type="entry name" value="CARD"/>
    <property type="match status" value="1"/>
</dbReference>
<dbReference type="Gene3D" id="1.10.533.10">
    <property type="entry name" value="Death Domain, Fas"/>
    <property type="match status" value="1"/>
</dbReference>
<dbReference type="AlphaFoldDB" id="A0ABD0LXH1"/>
<evidence type="ECO:0000313" key="2">
    <source>
        <dbReference type="EMBL" id="KAK7504284.1"/>
    </source>
</evidence>
<feature type="domain" description="CARD" evidence="1">
    <location>
        <begin position="1"/>
        <end position="92"/>
    </location>
</feature>
<dbReference type="InterPro" id="IPR011029">
    <property type="entry name" value="DEATH-like_dom_sf"/>
</dbReference>
<protein>
    <recommendedName>
        <fullName evidence="1">CARD domain-containing protein</fullName>
    </recommendedName>
</protein>
<organism evidence="2 3">
    <name type="scientific">Batillaria attramentaria</name>
    <dbReference type="NCBI Taxonomy" id="370345"/>
    <lineage>
        <taxon>Eukaryota</taxon>
        <taxon>Metazoa</taxon>
        <taxon>Spiralia</taxon>
        <taxon>Lophotrochozoa</taxon>
        <taxon>Mollusca</taxon>
        <taxon>Gastropoda</taxon>
        <taxon>Caenogastropoda</taxon>
        <taxon>Sorbeoconcha</taxon>
        <taxon>Cerithioidea</taxon>
        <taxon>Batillariidae</taxon>
        <taxon>Batillaria</taxon>
    </lineage>
</organism>
<name>A0ABD0LXH1_9CAEN</name>
<sequence length="113" mass="12308">MEGVHKTLLAVNEEFLVSEAPAGPLLLALRQKDILTPTDVEQIRCLEAQGPRAVKRFVLNVLPKRGPLAFPAFLEALQEARAQHLVDLLLEEERVLCAACKPVGLPSSGPPHT</sequence>
<accession>A0ABD0LXH1</accession>
<dbReference type="EMBL" id="JACVVK020000016">
    <property type="protein sequence ID" value="KAK7504284.1"/>
    <property type="molecule type" value="Genomic_DNA"/>
</dbReference>
<dbReference type="Proteomes" id="UP001519460">
    <property type="component" value="Unassembled WGS sequence"/>
</dbReference>
<evidence type="ECO:0000313" key="3">
    <source>
        <dbReference type="Proteomes" id="UP001519460"/>
    </source>
</evidence>
<keyword evidence="3" id="KW-1185">Reference proteome</keyword>